<dbReference type="EMBL" id="BKAD01000042">
    <property type="protein sequence ID" value="GEP31994.1"/>
    <property type="molecule type" value="Genomic_DNA"/>
</dbReference>
<keyword evidence="2" id="KW-1185">Reference proteome</keyword>
<dbReference type="AlphaFoldDB" id="A0A512LBX7"/>
<proteinExistence type="predicted"/>
<organism evidence="1 2">
    <name type="scientific">Sulfuriferula plumbiphila</name>
    <dbReference type="NCBI Taxonomy" id="171865"/>
    <lineage>
        <taxon>Bacteria</taxon>
        <taxon>Pseudomonadati</taxon>
        <taxon>Pseudomonadota</taxon>
        <taxon>Betaproteobacteria</taxon>
        <taxon>Nitrosomonadales</taxon>
        <taxon>Sulfuricellaceae</taxon>
        <taxon>Sulfuriferula</taxon>
    </lineage>
</organism>
<protein>
    <recommendedName>
        <fullName evidence="3">Integrase catalytic domain-containing protein</fullName>
    </recommendedName>
</protein>
<dbReference type="Proteomes" id="UP000321337">
    <property type="component" value="Unassembled WGS sequence"/>
</dbReference>
<dbReference type="InterPro" id="IPR012337">
    <property type="entry name" value="RNaseH-like_sf"/>
</dbReference>
<reference evidence="1 2" key="1">
    <citation type="submission" date="2019-07" db="EMBL/GenBank/DDBJ databases">
        <title>Whole genome shotgun sequence of Thiobacillus plumbophilus NBRC 107929.</title>
        <authorList>
            <person name="Hosoyama A."/>
            <person name="Uohara A."/>
            <person name="Ohji S."/>
            <person name="Ichikawa N."/>
        </authorList>
    </citation>
    <scope>NUCLEOTIDE SEQUENCE [LARGE SCALE GENOMIC DNA]</scope>
    <source>
        <strain evidence="1 2">NBRC 107929</strain>
    </source>
</reference>
<dbReference type="SUPFAM" id="SSF53098">
    <property type="entry name" value="Ribonuclease H-like"/>
    <property type="match status" value="1"/>
</dbReference>
<comment type="caution">
    <text evidence="1">The sequence shown here is derived from an EMBL/GenBank/DDBJ whole genome shotgun (WGS) entry which is preliminary data.</text>
</comment>
<sequence length="74" mass="7837">MSPCRAVDERANGAGADVVDTEAIGLTEIFNTDQGAQFTSDTFTGKLSSHGIQVSMDGKERWRDKVLSNGFGAA</sequence>
<evidence type="ECO:0000313" key="2">
    <source>
        <dbReference type="Proteomes" id="UP000321337"/>
    </source>
</evidence>
<evidence type="ECO:0000313" key="1">
    <source>
        <dbReference type="EMBL" id="GEP31994.1"/>
    </source>
</evidence>
<evidence type="ECO:0008006" key="3">
    <source>
        <dbReference type="Google" id="ProtNLM"/>
    </source>
</evidence>
<gene>
    <name evidence="1" type="ORF">TPL01_31320</name>
</gene>
<name>A0A512LBX7_9PROT</name>
<accession>A0A512LBX7</accession>